<dbReference type="PANTHER" id="PTHR34512:SF30">
    <property type="entry name" value="OUTER MEMBRANE PROTEIN ASSEMBLY FACTOR BAMB"/>
    <property type="match status" value="1"/>
</dbReference>
<dbReference type="PANTHER" id="PTHR34512">
    <property type="entry name" value="CELL SURFACE PROTEIN"/>
    <property type="match status" value="1"/>
</dbReference>
<dbReference type="InterPro" id="IPR011047">
    <property type="entry name" value="Quinoprotein_ADH-like_sf"/>
</dbReference>
<protein>
    <recommendedName>
        <fullName evidence="1">Pyrrolo-quinoline quinone repeat domain-containing protein</fullName>
    </recommendedName>
</protein>
<dbReference type="InterPro" id="IPR018391">
    <property type="entry name" value="PQQ_b-propeller_rpt"/>
</dbReference>
<gene>
    <name evidence="2" type="ORF">AK812_SmicGene24947</name>
</gene>
<dbReference type="SMART" id="SM00564">
    <property type="entry name" value="PQQ"/>
    <property type="match status" value="6"/>
</dbReference>
<evidence type="ECO:0000313" key="2">
    <source>
        <dbReference type="EMBL" id="OLP93174.1"/>
    </source>
</evidence>
<organism evidence="2 3">
    <name type="scientific">Symbiodinium microadriaticum</name>
    <name type="common">Dinoflagellate</name>
    <name type="synonym">Zooxanthella microadriatica</name>
    <dbReference type="NCBI Taxonomy" id="2951"/>
    <lineage>
        <taxon>Eukaryota</taxon>
        <taxon>Sar</taxon>
        <taxon>Alveolata</taxon>
        <taxon>Dinophyceae</taxon>
        <taxon>Suessiales</taxon>
        <taxon>Symbiodiniaceae</taxon>
        <taxon>Symbiodinium</taxon>
    </lineage>
</organism>
<comment type="caution">
    <text evidence="2">The sequence shown here is derived from an EMBL/GenBank/DDBJ whole genome shotgun (WGS) entry which is preliminary data.</text>
</comment>
<dbReference type="OrthoDB" id="406743at2759"/>
<accession>A0A1Q9DD79</accession>
<reference evidence="2 3" key="1">
    <citation type="submission" date="2016-02" db="EMBL/GenBank/DDBJ databases">
        <title>Genome analysis of coral dinoflagellate symbionts highlights evolutionary adaptations to a symbiotic lifestyle.</title>
        <authorList>
            <person name="Aranda M."/>
            <person name="Li Y."/>
            <person name="Liew Y.J."/>
            <person name="Baumgarten S."/>
            <person name="Simakov O."/>
            <person name="Wilson M."/>
            <person name="Piel J."/>
            <person name="Ashoor H."/>
            <person name="Bougouffa S."/>
            <person name="Bajic V.B."/>
            <person name="Ryu T."/>
            <person name="Ravasi T."/>
            <person name="Bayer T."/>
            <person name="Micklem G."/>
            <person name="Kim H."/>
            <person name="Bhak J."/>
            <person name="Lajeunesse T.C."/>
            <person name="Voolstra C.R."/>
        </authorList>
    </citation>
    <scope>NUCLEOTIDE SEQUENCE [LARGE SCALE GENOMIC DNA]</scope>
    <source>
        <strain evidence="2 3">CCMP2467</strain>
    </source>
</reference>
<dbReference type="Proteomes" id="UP000186817">
    <property type="component" value="Unassembled WGS sequence"/>
</dbReference>
<dbReference type="AlphaFoldDB" id="A0A1Q9DD79"/>
<sequence>MAVQLRAVATAIVACLACGASNDTQLCDGDDETDLPNFQLLQHSLSVSRATRGASQDGRSLAHFAEWIGKNGNSIRSGSTFAVPPHLLTFPSWTWTAPHNALVRSSPIVDPNGDIYVSTSAGELFKFSREGQQLWKRGFKNHYVFANPVYYGHIYTLQDDCTFFAIDAKTGSTVWQRKAGYGSGPDTLSVIAGMGVVVSSCFGKGEGTSLGGATTVVALNATDGSMLWSFRARYPLYNWIGSIQNQSLLFADFFGGTYRLSLSDGSVIWKVPPPSVTGATTGGLASGPNGVVYVTSNHEEIPNFRSGFVSAYLVSDGSLLWRRNTTYAANAGAAISPGSRPFVVVPTGPNPAVALLGGGAKDLEKYNNTDDFRKPGKLVVLDGADGRTLWDYDFPDWYGPAANDTFEHSCLPDSFANPAIAGDGSIFVVGESGHLYRFRDADGDGKVSSVDEIYTHSTGNGFQGAPAISDGILAIAPCNGLQVFL</sequence>
<dbReference type="Gene3D" id="2.40.128.630">
    <property type="match status" value="1"/>
</dbReference>
<evidence type="ECO:0000259" key="1">
    <source>
        <dbReference type="Pfam" id="PF13360"/>
    </source>
</evidence>
<keyword evidence="3" id="KW-1185">Reference proteome</keyword>
<dbReference type="SUPFAM" id="SSF50998">
    <property type="entry name" value="Quinoprotein alcohol dehydrogenase-like"/>
    <property type="match status" value="3"/>
</dbReference>
<name>A0A1Q9DD79_SYMMI</name>
<feature type="domain" description="Pyrrolo-quinoline quinone repeat" evidence="1">
    <location>
        <begin position="214"/>
        <end position="447"/>
    </location>
</feature>
<proteinExistence type="predicted"/>
<dbReference type="Gene3D" id="2.130.10.10">
    <property type="entry name" value="YVTN repeat-like/Quinoprotein amine dehydrogenase"/>
    <property type="match status" value="1"/>
</dbReference>
<dbReference type="EMBL" id="LSRX01000592">
    <property type="protein sequence ID" value="OLP93174.1"/>
    <property type="molecule type" value="Genomic_DNA"/>
</dbReference>
<dbReference type="InterPro" id="IPR015943">
    <property type="entry name" value="WD40/YVTN_repeat-like_dom_sf"/>
</dbReference>
<dbReference type="OMA" id="DEIYTHS"/>
<dbReference type="InterPro" id="IPR002372">
    <property type="entry name" value="PQQ_rpt_dom"/>
</dbReference>
<dbReference type="Pfam" id="PF13360">
    <property type="entry name" value="PQQ_2"/>
    <property type="match status" value="1"/>
</dbReference>
<evidence type="ECO:0000313" key="3">
    <source>
        <dbReference type="Proteomes" id="UP000186817"/>
    </source>
</evidence>